<evidence type="ECO:0000313" key="2">
    <source>
        <dbReference type="Proteomes" id="UP000066487"/>
    </source>
</evidence>
<dbReference type="EMBL" id="CP012830">
    <property type="protein sequence ID" value="ALI04852.1"/>
    <property type="molecule type" value="Genomic_DNA"/>
</dbReference>
<reference evidence="1 2" key="2">
    <citation type="journal article" date="2018" name="Nature">
        <title>Mutant phenotypes for thousands of bacterial genes of unknown function.</title>
        <authorList>
            <person name="Price M.N."/>
            <person name="Wetmore K.M."/>
            <person name="Waters R.J."/>
            <person name="Callaghan M."/>
            <person name="Ray J."/>
            <person name="Liu H."/>
            <person name="Kuehl J.V."/>
            <person name="Melnyk R.A."/>
            <person name="Lamson J.S."/>
            <person name="Suh Y."/>
            <person name="Carlson H.K."/>
            <person name="Esquivel Z."/>
            <person name="Sadeeshkumar H."/>
            <person name="Chakraborty R."/>
            <person name="Zane G.M."/>
            <person name="Rubin B.E."/>
            <person name="Wall J.D."/>
            <person name="Visel A."/>
            <person name="Bristow J."/>
            <person name="Blow M.J."/>
            <person name="Arkin A.P."/>
            <person name="Deutschbauer A.M."/>
        </authorList>
    </citation>
    <scope>NUCLEOTIDE SEQUENCE [LARGE SCALE GENOMIC DNA]</scope>
    <source>
        <strain evidence="1 2">FW300-N2E3</strain>
    </source>
</reference>
<name>A0A0N7H137_PSEFL</name>
<reference evidence="2" key="1">
    <citation type="submission" date="2015-09" db="EMBL/GenBank/DDBJ databases">
        <title>Whole genome sequence of Pseudomonas fluorescens FW300-N2E3.</title>
        <authorList>
            <person name="Ray J."/>
            <person name="Melnyk R."/>
            <person name="Deutschbauer A."/>
        </authorList>
    </citation>
    <scope>NUCLEOTIDE SEQUENCE [LARGE SCALE GENOMIC DNA]</scope>
    <source>
        <strain evidence="2">FW300-N2E3</strain>
    </source>
</reference>
<accession>A0A0N7H137</accession>
<organism evidence="1 2">
    <name type="scientific">Pseudomonas fluorescens</name>
    <dbReference type="NCBI Taxonomy" id="294"/>
    <lineage>
        <taxon>Bacteria</taxon>
        <taxon>Pseudomonadati</taxon>
        <taxon>Pseudomonadota</taxon>
        <taxon>Gammaproteobacteria</taxon>
        <taxon>Pseudomonadales</taxon>
        <taxon>Pseudomonadaceae</taxon>
        <taxon>Pseudomonas</taxon>
    </lineage>
</organism>
<dbReference type="AlphaFoldDB" id="A0A0N7H137"/>
<evidence type="ECO:0000313" key="1">
    <source>
        <dbReference type="EMBL" id="ALI04852.1"/>
    </source>
</evidence>
<gene>
    <name evidence="1" type="ORF">AO353_28775</name>
</gene>
<protein>
    <submittedName>
        <fullName evidence="1">Uncharacterized protein</fullName>
    </submittedName>
</protein>
<sequence>MDINLLTETMLGHWRTPSGFWQCEFQFGSRLIYVEHYDDEPPRARLAAVQRVVKAAWDDVPQALKFAEQHCKAQMPELMRLCETHMPWESPLFVYSIHFDLDQPYPSYAISKNPDFDWDRTLIDEDELCQDHSVCMEQYEPRHDFWIYVRRVDFQQFQLGD</sequence>
<dbReference type="RefSeq" id="WP_054598034.1">
    <property type="nucleotide sequence ID" value="NZ_CP012830.1"/>
</dbReference>
<dbReference type="Proteomes" id="UP000066487">
    <property type="component" value="Chromosome"/>
</dbReference>
<proteinExistence type="predicted"/>
<dbReference type="OrthoDB" id="6884299at2"/>